<dbReference type="PANTHER" id="PTHR43585">
    <property type="entry name" value="FUMIPYRROLE BIOSYNTHESIS PROTEIN C"/>
    <property type="match status" value="1"/>
</dbReference>
<evidence type="ECO:0000256" key="4">
    <source>
        <dbReference type="PROSITE-ProRule" id="PRU00409"/>
    </source>
</evidence>
<dbReference type="GO" id="GO:0016874">
    <property type="term" value="F:ligase activity"/>
    <property type="evidence" value="ECO:0007669"/>
    <property type="project" value="UniProtKB-KW"/>
</dbReference>
<evidence type="ECO:0000259" key="5">
    <source>
        <dbReference type="PROSITE" id="PS50975"/>
    </source>
</evidence>
<keyword evidence="7" id="KW-1185">Reference proteome</keyword>
<dbReference type="Pfam" id="PF13535">
    <property type="entry name" value="ATP-grasp_4"/>
    <property type="match status" value="1"/>
</dbReference>
<dbReference type="EMBL" id="SWLG01000007">
    <property type="protein sequence ID" value="TLS37125.1"/>
    <property type="molecule type" value="Genomic_DNA"/>
</dbReference>
<keyword evidence="3 4" id="KW-0067">ATP-binding</keyword>
<comment type="caution">
    <text evidence="6">The sequence shown here is derived from an EMBL/GenBank/DDBJ whole genome shotgun (WGS) entry which is preliminary data.</text>
</comment>
<name>A0A5R9FBW1_9BACL</name>
<evidence type="ECO:0000313" key="7">
    <source>
        <dbReference type="Proteomes" id="UP000308230"/>
    </source>
</evidence>
<evidence type="ECO:0000256" key="1">
    <source>
        <dbReference type="ARBA" id="ARBA00022598"/>
    </source>
</evidence>
<proteinExistence type="predicted"/>
<keyword evidence="2 4" id="KW-0547">Nucleotide-binding</keyword>
<protein>
    <submittedName>
        <fullName evidence="6">ATP-grasp domain-containing protein</fullName>
    </submittedName>
</protein>
<keyword evidence="1" id="KW-0436">Ligase</keyword>
<dbReference type="Gene3D" id="3.30.470.20">
    <property type="entry name" value="ATP-grasp fold, B domain"/>
    <property type="match status" value="1"/>
</dbReference>
<evidence type="ECO:0000313" key="6">
    <source>
        <dbReference type="EMBL" id="TLS37125.1"/>
    </source>
</evidence>
<dbReference type="OrthoDB" id="9803907at2"/>
<feature type="domain" description="ATP-grasp" evidence="5">
    <location>
        <begin position="94"/>
        <end position="303"/>
    </location>
</feature>
<dbReference type="SUPFAM" id="SSF56059">
    <property type="entry name" value="Glutathione synthetase ATP-binding domain-like"/>
    <property type="match status" value="1"/>
</dbReference>
<dbReference type="GO" id="GO:0005524">
    <property type="term" value="F:ATP binding"/>
    <property type="evidence" value="ECO:0007669"/>
    <property type="project" value="UniProtKB-UniRule"/>
</dbReference>
<dbReference type="PANTHER" id="PTHR43585:SF2">
    <property type="entry name" value="ATP-GRASP ENZYME FSQD"/>
    <property type="match status" value="1"/>
</dbReference>
<gene>
    <name evidence="6" type="ORF">FCL54_11395</name>
</gene>
<reference evidence="6 7" key="1">
    <citation type="submission" date="2019-04" db="EMBL/GenBank/DDBJ databases">
        <title>Bacillus caeni sp. nov., a bacterium isolated from mangrove sediment.</title>
        <authorList>
            <person name="Huang H."/>
            <person name="Mo K."/>
            <person name="Hu Y."/>
        </authorList>
    </citation>
    <scope>NUCLEOTIDE SEQUENCE [LARGE SCALE GENOMIC DNA]</scope>
    <source>
        <strain evidence="6 7">HB172195</strain>
    </source>
</reference>
<dbReference type="GO" id="GO:0046872">
    <property type="term" value="F:metal ion binding"/>
    <property type="evidence" value="ECO:0007669"/>
    <property type="project" value="InterPro"/>
</dbReference>
<dbReference type="Proteomes" id="UP000308230">
    <property type="component" value="Unassembled WGS sequence"/>
</dbReference>
<evidence type="ECO:0000256" key="2">
    <source>
        <dbReference type="ARBA" id="ARBA00022741"/>
    </source>
</evidence>
<dbReference type="AlphaFoldDB" id="A0A5R9FBW1"/>
<sequence>MIRRVFMIILDKPYVSSFLIETLQQHQIPVLINNENLSLESKTLNEIEEERFFTAFKSALPPLLTNSENALSMIYKHLEGTELVKTTQILKDKAEFRKKTSQLYPDLYFKEVTRDQLTQINSKEINYPCILKPAVGFFSMGVYKIDNEKEWFAAIQQLEEEIAQVEGVYPDYVMDTAKFLIEQYIDGEEFAVDAYYDESGNPVILNVLKHLFAGDKDTSDRVYYTGKKVIQENKKAFLKELQAIGEIFELRNYPIHIEFRVTDRGQIFPIEINPLRFAGWCTTDIASYAFGINPYEYYLTNKAPDWDTILKNMEDRFYSITVADTSGVPQSEINSVDYEGFLSLYNKVLAFRKIDFKEYPVFAFVFAEMTEIEEMNRILELDLKEYIVE</sequence>
<evidence type="ECO:0000256" key="3">
    <source>
        <dbReference type="ARBA" id="ARBA00022840"/>
    </source>
</evidence>
<dbReference type="InterPro" id="IPR011761">
    <property type="entry name" value="ATP-grasp"/>
</dbReference>
<dbReference type="InterPro" id="IPR052032">
    <property type="entry name" value="ATP-dep_AA_Ligase"/>
</dbReference>
<accession>A0A5R9FBW1</accession>
<dbReference type="PROSITE" id="PS50975">
    <property type="entry name" value="ATP_GRASP"/>
    <property type="match status" value="1"/>
</dbReference>
<organism evidence="6 7">
    <name type="scientific">Exobacillus caeni</name>
    <dbReference type="NCBI Taxonomy" id="2574798"/>
    <lineage>
        <taxon>Bacteria</taxon>
        <taxon>Bacillati</taxon>
        <taxon>Bacillota</taxon>
        <taxon>Bacilli</taxon>
        <taxon>Bacillales</taxon>
        <taxon>Guptibacillaceae</taxon>
        <taxon>Exobacillus</taxon>
    </lineage>
</organism>